<proteinExistence type="predicted"/>
<comment type="caution">
    <text evidence="1">The sequence shown here is derived from an EMBL/GenBank/DDBJ whole genome shotgun (WGS) entry which is preliminary data.</text>
</comment>
<dbReference type="RefSeq" id="WP_068724796.1">
    <property type="nucleotide sequence ID" value="NZ_LSKU01000001.1"/>
</dbReference>
<name>A0A135L484_9BACI</name>
<evidence type="ECO:0000313" key="1">
    <source>
        <dbReference type="EMBL" id="KXG43818.1"/>
    </source>
</evidence>
<keyword evidence="2" id="KW-1185">Reference proteome</keyword>
<dbReference type="OrthoDB" id="529831at2"/>
<gene>
    <name evidence="1" type="ORF">U473_07180</name>
</gene>
<accession>A0A135L484</accession>
<protein>
    <submittedName>
        <fullName evidence="1">Uncharacterized protein</fullName>
    </submittedName>
</protein>
<dbReference type="AlphaFoldDB" id="A0A135L484"/>
<dbReference type="Proteomes" id="UP000070352">
    <property type="component" value="Unassembled WGS sequence"/>
</dbReference>
<dbReference type="EMBL" id="LSKU01000001">
    <property type="protein sequence ID" value="KXG43818.1"/>
    <property type="molecule type" value="Genomic_DNA"/>
</dbReference>
<evidence type="ECO:0000313" key="2">
    <source>
        <dbReference type="Proteomes" id="UP000070352"/>
    </source>
</evidence>
<dbReference type="STRING" id="1413211.U473_07180"/>
<sequence>MEKGNRVIILILFTLVFSFVFFASFSHNVSSKEASKITISIKSSPEAINETKLTIYQSKIIKEIVKSPLYPSKVVLPFTDTYITINQQSGVRRYLADQYGNLFDVRQLKKVHLPAHLQEQLFTYIEIIKRKHYGELLPWEEVDTIIPRKTKFQVIDLETGLRFNVQRRAGSHHADVQPLSKEDTKIMREIYEGKWSWDRRAILIQIGNQRIAASMNGMPHGFGALRNGFPGHFCIHFKGSITHITRNLDPGHQVMVYKAAGKIEQYLITLNPYDLVDVFLMSLNQNDKQLFKMLLSKNKYKEIPSLLVEMDKIDTISRTTIFDKTNTFNLMSFEIPIEVNLYWKEGGREKRKMNFLLKRNSVTDRWIIDFEELFTD</sequence>
<organism evidence="1 2">
    <name type="scientific">Tepidibacillus decaturensis</name>
    <dbReference type="NCBI Taxonomy" id="1413211"/>
    <lineage>
        <taxon>Bacteria</taxon>
        <taxon>Bacillati</taxon>
        <taxon>Bacillota</taxon>
        <taxon>Bacilli</taxon>
        <taxon>Bacillales</taxon>
        <taxon>Bacillaceae</taxon>
        <taxon>Tepidibacillus</taxon>
    </lineage>
</organism>
<reference evidence="1 2" key="1">
    <citation type="submission" date="2016-02" db="EMBL/GenBank/DDBJ databases">
        <title>Draft Genome for Tepidibacillus decaturensis nov. sp. Strain Z9, an Anaerobic, Moderately Thermophilic and Heterotrophic Bacterium from Deep Subsurface of the Illinois Basin, USA.</title>
        <authorList>
            <person name="Dong Y."/>
            <person name="Chang J.Y."/>
            <person name="Sanford R."/>
            <person name="Fouke B.W."/>
        </authorList>
    </citation>
    <scope>NUCLEOTIDE SEQUENCE [LARGE SCALE GENOMIC DNA]</scope>
    <source>
        <strain evidence="1 2">Z9</strain>
    </source>
</reference>